<dbReference type="InterPro" id="IPR032623">
    <property type="entry name" value="FecR_N"/>
</dbReference>
<dbReference type="Proteomes" id="UP000092695">
    <property type="component" value="Chromosome"/>
</dbReference>
<reference evidence="3 4" key="1">
    <citation type="submission" date="2016-06" db="EMBL/GenBank/DDBJ databases">
        <title>Complete genome sequence of a deep-branching marine Gamma Proteobacterium Woeseia oceani type strain XK5.</title>
        <authorList>
            <person name="Mu D."/>
            <person name="Du Z."/>
        </authorList>
    </citation>
    <scope>NUCLEOTIDE SEQUENCE [LARGE SCALE GENOMIC DNA]</scope>
    <source>
        <strain evidence="3 4">XK5</strain>
    </source>
</reference>
<name>A0A193LCX7_9GAMM</name>
<dbReference type="PIRSF" id="PIRSF018266">
    <property type="entry name" value="FecR"/>
    <property type="match status" value="1"/>
</dbReference>
<dbReference type="STRING" id="1548547.BA177_02565"/>
<dbReference type="PANTHER" id="PTHR30273:SF2">
    <property type="entry name" value="PROTEIN FECR"/>
    <property type="match status" value="1"/>
</dbReference>
<dbReference type="InterPro" id="IPR012373">
    <property type="entry name" value="Ferrdict_sens_TM"/>
</dbReference>
<accession>A0A193LCX7</accession>
<dbReference type="Gene3D" id="3.55.50.30">
    <property type="match status" value="1"/>
</dbReference>
<proteinExistence type="predicted"/>
<dbReference type="GO" id="GO:0016989">
    <property type="term" value="F:sigma factor antagonist activity"/>
    <property type="evidence" value="ECO:0007669"/>
    <property type="project" value="TreeGrafter"/>
</dbReference>
<protein>
    <recommendedName>
        <fullName evidence="5">FecR protein domain-containing protein</fullName>
    </recommendedName>
</protein>
<dbReference type="OrthoDB" id="6322598at2"/>
<dbReference type="PANTHER" id="PTHR30273">
    <property type="entry name" value="PERIPLASMIC SIGNAL SENSOR AND SIGMA FACTOR ACTIVATOR FECR-RELATED"/>
    <property type="match status" value="1"/>
</dbReference>
<dbReference type="RefSeq" id="WP_068612470.1">
    <property type="nucleotide sequence ID" value="NZ_CP016268.1"/>
</dbReference>
<gene>
    <name evidence="3" type="ORF">BA177_02565</name>
</gene>
<dbReference type="Pfam" id="PF04773">
    <property type="entry name" value="FecR"/>
    <property type="match status" value="1"/>
</dbReference>
<evidence type="ECO:0000259" key="1">
    <source>
        <dbReference type="Pfam" id="PF04773"/>
    </source>
</evidence>
<sequence>MTNLDGWIGRNIPDVILDDAAAWMARLDSDSCNDADRSMFARWLDADQRHQWAFEELSEVWARLHTLVDVRPLLDEQNVVRLPVNNHGALSAQSRQDEVRSDWTALAASMLVVLGVIVHVLTGTPTASYSTTAGEAMVMSLDDGTRVELNARSKIDVRITDRARLVTLDDGEAVFQVSKDARPFAVRSPYGSVVALGTTFAVRTTPQLMRVSVLDGTVAVKTSPSQPLLTEHDSSNLPTLVAGAVLLEAGDKLDVTGDRVERQAIVETALDRDLSWRDGYVEFLEEPLGTVIADMQRYLSINVHIAGSELAALPVSGRFSTNGADDFLQHIQSNPAIIVERTDPRWVILRPSAIIAKN</sequence>
<evidence type="ECO:0008006" key="5">
    <source>
        <dbReference type="Google" id="ProtNLM"/>
    </source>
</evidence>
<evidence type="ECO:0000259" key="2">
    <source>
        <dbReference type="Pfam" id="PF16220"/>
    </source>
</evidence>
<feature type="domain" description="FecR N-terminal" evidence="2">
    <location>
        <begin position="18"/>
        <end position="58"/>
    </location>
</feature>
<dbReference type="EMBL" id="CP016268">
    <property type="protein sequence ID" value="ANO50249.1"/>
    <property type="molecule type" value="Genomic_DNA"/>
</dbReference>
<evidence type="ECO:0000313" key="3">
    <source>
        <dbReference type="EMBL" id="ANO50249.1"/>
    </source>
</evidence>
<feature type="domain" description="FecR protein" evidence="1">
    <location>
        <begin position="129"/>
        <end position="218"/>
    </location>
</feature>
<keyword evidence="4" id="KW-1185">Reference proteome</keyword>
<organism evidence="3 4">
    <name type="scientific">Woeseia oceani</name>
    <dbReference type="NCBI Taxonomy" id="1548547"/>
    <lineage>
        <taxon>Bacteria</taxon>
        <taxon>Pseudomonadati</taxon>
        <taxon>Pseudomonadota</taxon>
        <taxon>Gammaproteobacteria</taxon>
        <taxon>Woeseiales</taxon>
        <taxon>Woeseiaceae</taxon>
        <taxon>Woeseia</taxon>
    </lineage>
</organism>
<dbReference type="KEGG" id="woc:BA177_02565"/>
<dbReference type="Gene3D" id="2.60.120.1440">
    <property type="match status" value="1"/>
</dbReference>
<evidence type="ECO:0000313" key="4">
    <source>
        <dbReference type="Proteomes" id="UP000092695"/>
    </source>
</evidence>
<dbReference type="Pfam" id="PF16220">
    <property type="entry name" value="DUF4880"/>
    <property type="match status" value="1"/>
</dbReference>
<dbReference type="InterPro" id="IPR006860">
    <property type="entry name" value="FecR"/>
</dbReference>
<dbReference type="AlphaFoldDB" id="A0A193LCX7"/>